<dbReference type="Pfam" id="PF02673">
    <property type="entry name" value="BacA"/>
    <property type="match status" value="1"/>
</dbReference>
<comment type="function">
    <text evidence="14">Catalyzes the dephosphorylation of undecaprenyl diphosphate (UPP). Confers resistance to bacitracin.</text>
</comment>
<comment type="miscellaneous">
    <text evidence="14">Bacitracin is thought to be involved in the inhibition of peptidoglycan synthesis by sequestering undecaprenyl diphosphate, thereby reducing the pool of lipid carrier available.</text>
</comment>
<keyword evidence="10 14" id="KW-0046">Antibiotic resistance</keyword>
<evidence type="ECO:0000256" key="5">
    <source>
        <dbReference type="ARBA" id="ARBA00022475"/>
    </source>
</evidence>
<feature type="transmembrane region" description="Helical" evidence="14">
    <location>
        <begin position="71"/>
        <end position="90"/>
    </location>
</feature>
<evidence type="ECO:0000313" key="15">
    <source>
        <dbReference type="EMBL" id="MBN7809617.1"/>
    </source>
</evidence>
<evidence type="ECO:0000313" key="16">
    <source>
        <dbReference type="Proteomes" id="UP000664317"/>
    </source>
</evidence>
<dbReference type="HAMAP" id="MF_01006">
    <property type="entry name" value="Undec_diphosphatase"/>
    <property type="match status" value="1"/>
</dbReference>
<organism evidence="15 16">
    <name type="scientific">Algoriphagus oliviformis</name>
    <dbReference type="NCBI Taxonomy" id="2811231"/>
    <lineage>
        <taxon>Bacteria</taxon>
        <taxon>Pseudomonadati</taxon>
        <taxon>Bacteroidota</taxon>
        <taxon>Cytophagia</taxon>
        <taxon>Cytophagales</taxon>
        <taxon>Cyclobacteriaceae</taxon>
        <taxon>Algoriphagus</taxon>
    </lineage>
</organism>
<evidence type="ECO:0000256" key="4">
    <source>
        <dbReference type="ARBA" id="ARBA00021581"/>
    </source>
</evidence>
<dbReference type="EMBL" id="JAFKCT010000001">
    <property type="protein sequence ID" value="MBN7809617.1"/>
    <property type="molecule type" value="Genomic_DNA"/>
</dbReference>
<keyword evidence="14" id="KW-0573">Peptidoglycan synthesis</keyword>
<keyword evidence="14" id="KW-0133">Cell shape</keyword>
<dbReference type="NCBIfam" id="NF001390">
    <property type="entry name" value="PRK00281.1-4"/>
    <property type="match status" value="1"/>
</dbReference>
<dbReference type="Proteomes" id="UP000664317">
    <property type="component" value="Unassembled WGS sequence"/>
</dbReference>
<evidence type="ECO:0000256" key="10">
    <source>
        <dbReference type="ARBA" id="ARBA00023251"/>
    </source>
</evidence>
<keyword evidence="16" id="KW-1185">Reference proteome</keyword>
<proteinExistence type="inferred from homology"/>
<dbReference type="PANTHER" id="PTHR30622">
    <property type="entry name" value="UNDECAPRENYL-DIPHOSPHATASE"/>
    <property type="match status" value="1"/>
</dbReference>
<dbReference type="PANTHER" id="PTHR30622:SF3">
    <property type="entry name" value="UNDECAPRENYL-DIPHOSPHATASE"/>
    <property type="match status" value="1"/>
</dbReference>
<dbReference type="NCBIfam" id="TIGR00753">
    <property type="entry name" value="undec_PP_bacA"/>
    <property type="match status" value="1"/>
</dbReference>
<evidence type="ECO:0000256" key="11">
    <source>
        <dbReference type="ARBA" id="ARBA00032707"/>
    </source>
</evidence>
<keyword evidence="8 14" id="KW-1133">Transmembrane helix</keyword>
<dbReference type="EC" id="3.6.1.27" evidence="3 14"/>
<feature type="transmembrane region" description="Helical" evidence="14">
    <location>
        <begin position="207"/>
        <end position="228"/>
    </location>
</feature>
<dbReference type="InterPro" id="IPR003824">
    <property type="entry name" value="UppP"/>
</dbReference>
<comment type="caution">
    <text evidence="15">The sequence shown here is derived from an EMBL/GenBank/DDBJ whole genome shotgun (WGS) entry which is preliminary data.</text>
</comment>
<accession>A0ABS3BXL6</accession>
<dbReference type="GO" id="GO:0050380">
    <property type="term" value="F:undecaprenyl-diphosphatase activity"/>
    <property type="evidence" value="ECO:0007669"/>
    <property type="project" value="UniProtKB-EC"/>
</dbReference>
<protein>
    <recommendedName>
        <fullName evidence="4 14">Undecaprenyl-diphosphatase</fullName>
        <ecNumber evidence="3 14">3.6.1.27</ecNumber>
    </recommendedName>
    <alternativeName>
        <fullName evidence="12 14">Bacitracin resistance protein</fullName>
    </alternativeName>
    <alternativeName>
        <fullName evidence="11 14">Undecaprenyl pyrophosphate phosphatase</fullName>
    </alternativeName>
</protein>
<feature type="transmembrane region" description="Helical" evidence="14">
    <location>
        <begin position="41"/>
        <end position="62"/>
    </location>
</feature>
<evidence type="ECO:0000256" key="14">
    <source>
        <dbReference type="HAMAP-Rule" id="MF_01006"/>
    </source>
</evidence>
<evidence type="ECO:0000256" key="12">
    <source>
        <dbReference type="ARBA" id="ARBA00032932"/>
    </source>
</evidence>
<evidence type="ECO:0000256" key="8">
    <source>
        <dbReference type="ARBA" id="ARBA00022989"/>
    </source>
</evidence>
<keyword evidence="14" id="KW-0961">Cell wall biogenesis/degradation</keyword>
<feature type="transmembrane region" description="Helical" evidence="14">
    <location>
        <begin position="177"/>
        <end position="195"/>
    </location>
</feature>
<keyword evidence="9 14" id="KW-0472">Membrane</keyword>
<feature type="transmembrane region" description="Helical" evidence="14">
    <location>
        <begin position="7"/>
        <end position="29"/>
    </location>
</feature>
<comment type="subcellular location">
    <subcellularLocation>
        <location evidence="1 14">Cell membrane</location>
        <topology evidence="1 14">Multi-pass membrane protein</topology>
    </subcellularLocation>
</comment>
<name>A0ABS3BXL6_9BACT</name>
<evidence type="ECO:0000256" key="13">
    <source>
        <dbReference type="ARBA" id="ARBA00047594"/>
    </source>
</evidence>
<keyword evidence="6 14" id="KW-0812">Transmembrane</keyword>
<evidence type="ECO:0000256" key="9">
    <source>
        <dbReference type="ARBA" id="ARBA00023136"/>
    </source>
</evidence>
<feature type="transmembrane region" description="Helical" evidence="14">
    <location>
        <begin position="96"/>
        <end position="117"/>
    </location>
</feature>
<feature type="transmembrane region" description="Helical" evidence="14">
    <location>
        <begin position="240"/>
        <end position="257"/>
    </location>
</feature>
<keyword evidence="5 14" id="KW-1003">Cell membrane</keyword>
<evidence type="ECO:0000256" key="2">
    <source>
        <dbReference type="ARBA" id="ARBA00010621"/>
    </source>
</evidence>
<sequence>MTLFQSIIIAIIEGLTEFLPISSTGHMILASAAMGIHEDEFVKTFEVFIQLGAILAIALMYIKRFFRGLNIYFKLFAAFLPTAVVGLLAYDYIKAYLFNPVVVSVSLILGGIVLIFIDKKVINQETTLADVEDISYKNAFFIGLCQCLSMVPGTSRAAATIIGGVFNGLDKKQATEFSFLLAVPTMMAAGGYDLIKSDLVFDQAQLIMLAVGFVVAFISAWIAVKLFLKYVSSNGFTAFGWYRIVLGILFLVFMWGADLA</sequence>
<comment type="catalytic activity">
    <reaction evidence="13 14">
        <text>di-trans,octa-cis-undecaprenyl diphosphate + H2O = di-trans,octa-cis-undecaprenyl phosphate + phosphate + H(+)</text>
        <dbReference type="Rhea" id="RHEA:28094"/>
        <dbReference type="ChEBI" id="CHEBI:15377"/>
        <dbReference type="ChEBI" id="CHEBI:15378"/>
        <dbReference type="ChEBI" id="CHEBI:43474"/>
        <dbReference type="ChEBI" id="CHEBI:58405"/>
        <dbReference type="ChEBI" id="CHEBI:60392"/>
        <dbReference type="EC" id="3.6.1.27"/>
    </reaction>
</comment>
<dbReference type="NCBIfam" id="NF001389">
    <property type="entry name" value="PRK00281.1-2"/>
    <property type="match status" value="1"/>
</dbReference>
<evidence type="ECO:0000256" key="7">
    <source>
        <dbReference type="ARBA" id="ARBA00022801"/>
    </source>
</evidence>
<evidence type="ECO:0000256" key="1">
    <source>
        <dbReference type="ARBA" id="ARBA00004651"/>
    </source>
</evidence>
<comment type="similarity">
    <text evidence="2 14">Belongs to the UppP family.</text>
</comment>
<evidence type="ECO:0000256" key="6">
    <source>
        <dbReference type="ARBA" id="ARBA00022692"/>
    </source>
</evidence>
<keyword evidence="7 14" id="KW-0378">Hydrolase</keyword>
<gene>
    <name evidence="14" type="primary">uppP</name>
    <name evidence="15" type="ORF">J0A68_01530</name>
</gene>
<reference evidence="15 16" key="1">
    <citation type="submission" date="2021-03" db="EMBL/GenBank/DDBJ databases">
        <title>novel species isolated from a fishpond in China.</title>
        <authorList>
            <person name="Lu H."/>
            <person name="Cai Z."/>
        </authorList>
    </citation>
    <scope>NUCLEOTIDE SEQUENCE [LARGE SCALE GENOMIC DNA]</scope>
    <source>
        <strain evidence="15 16">H41</strain>
    </source>
</reference>
<evidence type="ECO:0000256" key="3">
    <source>
        <dbReference type="ARBA" id="ARBA00012374"/>
    </source>
</evidence>
<dbReference type="RefSeq" id="WP_206576419.1">
    <property type="nucleotide sequence ID" value="NZ_JAFKCT010000001.1"/>
</dbReference>